<organism evidence="2 3">
    <name type="scientific">Gluconacetobacter tumulisoli</name>
    <dbReference type="NCBI Taxonomy" id="1286189"/>
    <lineage>
        <taxon>Bacteria</taxon>
        <taxon>Pseudomonadati</taxon>
        <taxon>Pseudomonadota</taxon>
        <taxon>Alphaproteobacteria</taxon>
        <taxon>Acetobacterales</taxon>
        <taxon>Acetobacteraceae</taxon>
        <taxon>Gluconacetobacter</taxon>
    </lineage>
</organism>
<feature type="chain" id="PRO_5030591299" description="UrcA family protein" evidence="1">
    <location>
        <begin position="28"/>
        <end position="129"/>
    </location>
</feature>
<comment type="caution">
    <text evidence="2">The sequence shown here is derived from an EMBL/GenBank/DDBJ whole genome shotgun (WGS) entry which is preliminary data.</text>
</comment>
<evidence type="ECO:0008006" key="4">
    <source>
        <dbReference type="Google" id="ProtNLM"/>
    </source>
</evidence>
<accession>A0A7W4PJH5</accession>
<dbReference type="RefSeq" id="WP_182953554.1">
    <property type="nucleotide sequence ID" value="NZ_JABEQM010000001.1"/>
</dbReference>
<gene>
    <name evidence="2" type="ORF">HLH28_01830</name>
</gene>
<proteinExistence type="predicted"/>
<keyword evidence="1" id="KW-0732">Signal</keyword>
<dbReference type="Proteomes" id="UP000578030">
    <property type="component" value="Unassembled WGS sequence"/>
</dbReference>
<reference evidence="2 3" key="1">
    <citation type="submission" date="2020-04" db="EMBL/GenBank/DDBJ databases">
        <title>Description of novel Gluconacetobacter.</title>
        <authorList>
            <person name="Sombolestani A."/>
        </authorList>
    </citation>
    <scope>NUCLEOTIDE SEQUENCE [LARGE SCALE GENOMIC DNA]</scope>
    <source>
        <strain evidence="2 3">LMG 27802</strain>
    </source>
</reference>
<protein>
    <recommendedName>
        <fullName evidence="4">UrcA family protein</fullName>
    </recommendedName>
</protein>
<keyword evidence="3" id="KW-1185">Reference proteome</keyword>
<dbReference type="AlphaFoldDB" id="A0A7W4PJH5"/>
<evidence type="ECO:0000256" key="1">
    <source>
        <dbReference type="SAM" id="SignalP"/>
    </source>
</evidence>
<name>A0A7W4PJH5_9PROT</name>
<sequence>MRTCVSGLLVACAVSLCVAGAVGAARAAEAAWSAPACGREPVAPPVDSSTVARYNASIDSVTEYEKAARTYNNCVAAAASREESAISVEARTRIGHVHDGSVAVQQRIAGNFSRLTTQLKAGAARYSHK</sequence>
<evidence type="ECO:0000313" key="3">
    <source>
        <dbReference type="Proteomes" id="UP000578030"/>
    </source>
</evidence>
<dbReference type="EMBL" id="JABEQM010000001">
    <property type="protein sequence ID" value="MBB2200332.1"/>
    <property type="molecule type" value="Genomic_DNA"/>
</dbReference>
<evidence type="ECO:0000313" key="2">
    <source>
        <dbReference type="EMBL" id="MBB2200332.1"/>
    </source>
</evidence>
<feature type="signal peptide" evidence="1">
    <location>
        <begin position="1"/>
        <end position="27"/>
    </location>
</feature>